<proteinExistence type="predicted"/>
<dbReference type="OrthoDB" id="623995at2"/>
<comment type="caution">
    <text evidence="2">The sequence shown here is derived from an EMBL/GenBank/DDBJ whole genome shotgun (WGS) entry which is preliminary data.</text>
</comment>
<dbReference type="InterPro" id="IPR036291">
    <property type="entry name" value="NAD(P)-bd_dom_sf"/>
</dbReference>
<dbReference type="InterPro" id="IPR005097">
    <property type="entry name" value="Sacchrp_dh_NADP-bd"/>
</dbReference>
<evidence type="ECO:0000313" key="3">
    <source>
        <dbReference type="Proteomes" id="UP000525923"/>
    </source>
</evidence>
<dbReference type="Proteomes" id="UP000525923">
    <property type="component" value="Unassembled WGS sequence"/>
</dbReference>
<organism evidence="2 3">
    <name type="scientific">Planococcus koreensis</name>
    <dbReference type="NCBI Taxonomy" id="112331"/>
    <lineage>
        <taxon>Bacteria</taxon>
        <taxon>Bacillati</taxon>
        <taxon>Bacillota</taxon>
        <taxon>Bacilli</taxon>
        <taxon>Bacillales</taxon>
        <taxon>Caryophanaceae</taxon>
        <taxon>Planococcus</taxon>
    </lineage>
</organism>
<evidence type="ECO:0000259" key="1">
    <source>
        <dbReference type="Pfam" id="PF03435"/>
    </source>
</evidence>
<dbReference type="SUPFAM" id="SSF51735">
    <property type="entry name" value="NAD(P)-binding Rossmann-fold domains"/>
    <property type="match status" value="1"/>
</dbReference>
<dbReference type="EMBL" id="JACHHE010000008">
    <property type="protein sequence ID" value="MBB5181321.1"/>
    <property type="molecule type" value="Genomic_DNA"/>
</dbReference>
<dbReference type="PANTHER" id="PTHR43781:SF1">
    <property type="entry name" value="SACCHAROPINE DEHYDROGENASE"/>
    <property type="match status" value="1"/>
</dbReference>
<evidence type="ECO:0000313" key="2">
    <source>
        <dbReference type="EMBL" id="MBB5181321.1"/>
    </source>
</evidence>
<dbReference type="RefSeq" id="WP_135503400.1">
    <property type="nucleotide sequence ID" value="NZ_JACHHE010000008.1"/>
</dbReference>
<dbReference type="Gene3D" id="3.40.50.720">
    <property type="entry name" value="NAD(P)-binding Rossmann-like Domain"/>
    <property type="match status" value="1"/>
</dbReference>
<name>A0A7W8CU26_9BACL</name>
<dbReference type="AlphaFoldDB" id="A0A7W8CU26"/>
<dbReference type="PANTHER" id="PTHR43781">
    <property type="entry name" value="SACCHAROPINE DEHYDROGENASE"/>
    <property type="match status" value="1"/>
</dbReference>
<feature type="domain" description="Saccharopine dehydrogenase NADP binding" evidence="1">
    <location>
        <begin position="6"/>
        <end position="120"/>
    </location>
</feature>
<reference evidence="2 3" key="1">
    <citation type="submission" date="2020-08" db="EMBL/GenBank/DDBJ databases">
        <title>Genomic Encyclopedia of Type Strains, Phase IV (KMG-IV): sequencing the most valuable type-strain genomes for metagenomic binning, comparative biology and taxonomic classification.</title>
        <authorList>
            <person name="Goeker M."/>
        </authorList>
    </citation>
    <scope>NUCLEOTIDE SEQUENCE [LARGE SCALE GENOMIC DNA]</scope>
    <source>
        <strain evidence="2 3">DSM 15895</strain>
    </source>
</reference>
<keyword evidence="3" id="KW-1185">Reference proteome</keyword>
<sequence>MNGNWLIYGAYGYTGELIVQEAVRRGLHPVIAGRNAEKLAVLAAQFQLETRTFPLDGRAHEHLQNIDLVLHCAGPFSETSKPMIEACLASGAHYLDITGEIPVFEHTHAQHERAIAAGVVLCSGVGFDVIPTDCTALKLKEILPDATQLALGFDSDSGISPGTYKTAVRGLGSGSAVRRNGRLTTVPLGSQHRRIDFGRGTKSAIGIPWGDVATAFYTTGIPDISTWIPMPRAAVFGARLSNALRPVLASDPVQQKLSTWVEQNVSGPDETLRKNSPAFIWGEASNADGLRKSVRIQVANVYDLTVYCALETVGRLLNGSFPAGSSTPARLFGSQLIEALPGSGKFEIDTFYPSSTNKS</sequence>
<accession>A0A7W8CU26</accession>
<gene>
    <name evidence="2" type="ORF">HNQ44_002786</name>
</gene>
<protein>
    <submittedName>
        <fullName evidence="2">Short subunit dehydrogenase-like uncharacterized protein</fullName>
    </submittedName>
</protein>
<dbReference type="Pfam" id="PF03435">
    <property type="entry name" value="Sacchrp_dh_NADP"/>
    <property type="match status" value="1"/>
</dbReference>